<name>A0A1E3VWE5_9HYPH</name>
<evidence type="ECO:0000313" key="2">
    <source>
        <dbReference type="Proteomes" id="UP000094472"/>
    </source>
</evidence>
<dbReference type="STRING" id="1774969.AUC69_01690"/>
<accession>A0A1E3VWE5</accession>
<dbReference type="OrthoDB" id="8456657at2"/>
<organism evidence="1 2">
    <name type="scientific">Methyloceanibacter superfactus</name>
    <dbReference type="NCBI Taxonomy" id="1774969"/>
    <lineage>
        <taxon>Bacteria</taxon>
        <taxon>Pseudomonadati</taxon>
        <taxon>Pseudomonadota</taxon>
        <taxon>Alphaproteobacteria</taxon>
        <taxon>Hyphomicrobiales</taxon>
        <taxon>Hyphomicrobiaceae</taxon>
        <taxon>Methyloceanibacter</taxon>
    </lineage>
</organism>
<protein>
    <submittedName>
        <fullName evidence="1">Uncharacterized protein</fullName>
    </submittedName>
</protein>
<dbReference type="EMBL" id="LPWF01000024">
    <property type="protein sequence ID" value="ODR97845.1"/>
    <property type="molecule type" value="Genomic_DNA"/>
</dbReference>
<reference evidence="1 2" key="1">
    <citation type="journal article" date="2016" name="Environ. Microbiol.">
        <title>New Methyloceanibacter diversity from North Sea sediments includes methanotroph containing solely the soluble methane monooxygenase.</title>
        <authorList>
            <person name="Vekeman B."/>
            <person name="Kerckhof F.M."/>
            <person name="Cremers G."/>
            <person name="de Vos P."/>
            <person name="Vandamme P."/>
            <person name="Boon N."/>
            <person name="Op den Camp H.J."/>
            <person name="Heylen K."/>
        </authorList>
    </citation>
    <scope>NUCLEOTIDE SEQUENCE [LARGE SCALE GENOMIC DNA]</scope>
    <source>
        <strain evidence="1 2">R-67175</strain>
    </source>
</reference>
<dbReference type="Proteomes" id="UP000094472">
    <property type="component" value="Unassembled WGS sequence"/>
</dbReference>
<sequence length="139" mass="14962">MRFLLPILGEHFKGSFGSATGWSTLSRVYGTSAEPDGEVLTRQSLVAGAVLYRYIVTVGIGDAGLYLAVGGPLPRSPILIPWEDFRNAEPAKLFWQKAVLVSVGAPQVGTLTLPMTLYDRIRSHLPPRTASIGTPSKPV</sequence>
<comment type="caution">
    <text evidence="1">The sequence shown here is derived from an EMBL/GenBank/DDBJ whole genome shotgun (WGS) entry which is preliminary data.</text>
</comment>
<evidence type="ECO:0000313" key="1">
    <source>
        <dbReference type="EMBL" id="ODR97845.1"/>
    </source>
</evidence>
<dbReference type="RefSeq" id="WP_069441665.1">
    <property type="nucleotide sequence ID" value="NZ_LPWF01000024.1"/>
</dbReference>
<keyword evidence="2" id="KW-1185">Reference proteome</keyword>
<dbReference type="AlphaFoldDB" id="A0A1E3VWE5"/>
<proteinExistence type="predicted"/>
<gene>
    <name evidence="1" type="ORF">AUC69_01690</name>
</gene>